<feature type="active site" evidence="9">
    <location>
        <position position="142"/>
    </location>
</feature>
<sequence>MTRAVRVRVPAKVNLALRVGGTDPQGFHELGTVFQAVSLGDEVLAEAAPAGQFRLAFHGEGAAFLPVDDTNLAMRAAKLLAERFQVAGAGVALTIRKRIPVAGGMAGGSADAAAVLVACNALWDVGAMRDELQPLAAELGSDVPFLLVGGTAIGTGRGVDLTSVMTSGTYHWTFALSHAGLSTPAVFKEFDRTTEPQSTEIPSRLLEGLRAGDAAVVGANLTNDLEAAAIALQPGLEHTLKLGLEAGALGAIVSGSGPTCAFLAGSDAHSIELAEALAVFSGVRAVRRAFGPVAGAQVLP</sequence>
<gene>
    <name evidence="9" type="primary">ispE</name>
    <name evidence="12" type="ORF">BW730_11325</name>
</gene>
<proteinExistence type="inferred from homology"/>
<dbReference type="InterPro" id="IPR014721">
    <property type="entry name" value="Ribsml_uS5_D2-typ_fold_subgr"/>
</dbReference>
<dbReference type="STRING" id="1332264.BW730_11325"/>
<evidence type="ECO:0000256" key="9">
    <source>
        <dbReference type="HAMAP-Rule" id="MF_00061"/>
    </source>
</evidence>
<dbReference type="Gene3D" id="3.30.230.10">
    <property type="match status" value="1"/>
</dbReference>
<evidence type="ECO:0000256" key="5">
    <source>
        <dbReference type="ARBA" id="ARBA00022741"/>
    </source>
</evidence>
<name>A0A1Q2CPM9_9ACTN</name>
<dbReference type="InterPro" id="IPR006204">
    <property type="entry name" value="GHMP_kinase_N_dom"/>
</dbReference>
<dbReference type="EMBL" id="CP019606">
    <property type="protein sequence ID" value="AQP47990.1"/>
    <property type="molecule type" value="Genomic_DNA"/>
</dbReference>
<protein>
    <recommendedName>
        <fullName evidence="3 9">4-diphosphocytidyl-2-C-methyl-D-erythritol kinase</fullName>
        <shortName evidence="9">CMK</shortName>
        <ecNumber evidence="2 9">2.7.1.148</ecNumber>
    </recommendedName>
    <alternativeName>
        <fullName evidence="8 9">4-(cytidine-5'-diphospho)-2-C-methyl-D-erythritol kinase</fullName>
    </alternativeName>
</protein>
<evidence type="ECO:0000256" key="4">
    <source>
        <dbReference type="ARBA" id="ARBA00022679"/>
    </source>
</evidence>
<dbReference type="InterPro" id="IPR004424">
    <property type="entry name" value="IspE"/>
</dbReference>
<evidence type="ECO:0000259" key="10">
    <source>
        <dbReference type="Pfam" id="PF00288"/>
    </source>
</evidence>
<keyword evidence="4 9" id="KW-0808">Transferase</keyword>
<dbReference type="NCBIfam" id="NF002870">
    <property type="entry name" value="PRK03188.1"/>
    <property type="match status" value="1"/>
</dbReference>
<evidence type="ECO:0000256" key="3">
    <source>
        <dbReference type="ARBA" id="ARBA00017473"/>
    </source>
</evidence>
<evidence type="ECO:0000259" key="11">
    <source>
        <dbReference type="Pfam" id="PF08544"/>
    </source>
</evidence>
<evidence type="ECO:0000313" key="12">
    <source>
        <dbReference type="EMBL" id="AQP47990.1"/>
    </source>
</evidence>
<dbReference type="SUPFAM" id="SSF54211">
    <property type="entry name" value="Ribosomal protein S5 domain 2-like"/>
    <property type="match status" value="1"/>
</dbReference>
<dbReference type="Proteomes" id="UP000188145">
    <property type="component" value="Chromosome"/>
</dbReference>
<dbReference type="AlphaFoldDB" id="A0A1Q2CPM9"/>
<reference evidence="13" key="1">
    <citation type="submission" date="2017-02" db="EMBL/GenBank/DDBJ databases">
        <title>Tessaracoccus aquaemaris sp. nov., isolated from the intestine of a Korean rockfish, Sebastes schlegelii, in a marine aquaculture pond.</title>
        <authorList>
            <person name="Tak E.J."/>
            <person name="Bae J.-W."/>
        </authorList>
    </citation>
    <scope>NUCLEOTIDE SEQUENCE [LARGE SCALE GENOMIC DNA]</scope>
    <source>
        <strain evidence="13">NSG39</strain>
    </source>
</reference>
<accession>A0A1Q2CPM9</accession>
<dbReference type="UniPathway" id="UPA00056">
    <property type="reaction ID" value="UER00094"/>
</dbReference>
<dbReference type="RefSeq" id="WP_077686322.1">
    <property type="nucleotide sequence ID" value="NZ_CP019606.1"/>
</dbReference>
<dbReference type="InterPro" id="IPR036554">
    <property type="entry name" value="GHMP_kinase_C_sf"/>
</dbReference>
<dbReference type="GO" id="GO:0050515">
    <property type="term" value="F:4-(cytidine 5'-diphospho)-2-C-methyl-D-erythritol kinase activity"/>
    <property type="evidence" value="ECO:0007669"/>
    <property type="project" value="UniProtKB-UniRule"/>
</dbReference>
<dbReference type="GO" id="GO:0005524">
    <property type="term" value="F:ATP binding"/>
    <property type="evidence" value="ECO:0007669"/>
    <property type="project" value="UniProtKB-UniRule"/>
</dbReference>
<dbReference type="PANTHER" id="PTHR43527">
    <property type="entry name" value="4-DIPHOSPHOCYTIDYL-2-C-METHYL-D-ERYTHRITOL KINASE, CHLOROPLASTIC"/>
    <property type="match status" value="1"/>
</dbReference>
<comment type="pathway">
    <text evidence="9">Isoprenoid biosynthesis; isopentenyl diphosphate biosynthesis via DXP pathway; isopentenyl diphosphate from 1-deoxy-D-xylulose 5-phosphate: step 3/6.</text>
</comment>
<feature type="active site" evidence="9">
    <location>
        <position position="12"/>
    </location>
</feature>
<dbReference type="Pfam" id="PF00288">
    <property type="entry name" value="GHMP_kinases_N"/>
    <property type="match status" value="1"/>
</dbReference>
<keyword evidence="7 9" id="KW-0067">ATP-binding</keyword>
<dbReference type="GO" id="GO:0019288">
    <property type="term" value="P:isopentenyl diphosphate biosynthetic process, methylerythritol 4-phosphate pathway"/>
    <property type="evidence" value="ECO:0007669"/>
    <property type="project" value="UniProtKB-UniRule"/>
</dbReference>
<comment type="function">
    <text evidence="9">Catalyzes the phosphorylation of the position 2 hydroxy group of 4-diphosphocytidyl-2C-methyl-D-erythritol.</text>
</comment>
<feature type="domain" description="GHMP kinase N-terminal" evidence="10">
    <location>
        <begin position="71"/>
        <end position="150"/>
    </location>
</feature>
<keyword evidence="9" id="KW-0414">Isoprene biosynthesis</keyword>
<evidence type="ECO:0000256" key="2">
    <source>
        <dbReference type="ARBA" id="ARBA00012052"/>
    </source>
</evidence>
<dbReference type="HAMAP" id="MF_00061">
    <property type="entry name" value="IspE"/>
    <property type="match status" value="1"/>
</dbReference>
<organism evidence="12 13">
    <name type="scientific">Tessaracoccus aquimaris</name>
    <dbReference type="NCBI Taxonomy" id="1332264"/>
    <lineage>
        <taxon>Bacteria</taxon>
        <taxon>Bacillati</taxon>
        <taxon>Actinomycetota</taxon>
        <taxon>Actinomycetes</taxon>
        <taxon>Propionibacteriales</taxon>
        <taxon>Propionibacteriaceae</taxon>
        <taxon>Tessaracoccus</taxon>
    </lineage>
</organism>
<feature type="domain" description="GHMP kinase C-terminal" evidence="11">
    <location>
        <begin position="205"/>
        <end position="277"/>
    </location>
</feature>
<dbReference type="PIRSF" id="PIRSF010376">
    <property type="entry name" value="IspE"/>
    <property type="match status" value="1"/>
</dbReference>
<feature type="binding site" evidence="9">
    <location>
        <begin position="100"/>
        <end position="110"/>
    </location>
    <ligand>
        <name>ATP</name>
        <dbReference type="ChEBI" id="CHEBI:30616"/>
    </ligand>
</feature>
<dbReference type="SUPFAM" id="SSF55060">
    <property type="entry name" value="GHMP Kinase, C-terminal domain"/>
    <property type="match status" value="1"/>
</dbReference>
<keyword evidence="6 9" id="KW-0418">Kinase</keyword>
<dbReference type="PANTHER" id="PTHR43527:SF2">
    <property type="entry name" value="4-DIPHOSPHOCYTIDYL-2-C-METHYL-D-ERYTHRITOL KINASE, CHLOROPLASTIC"/>
    <property type="match status" value="1"/>
</dbReference>
<dbReference type="OrthoDB" id="3173073at2"/>
<comment type="catalytic activity">
    <reaction evidence="9">
        <text>4-CDP-2-C-methyl-D-erythritol + ATP = 4-CDP-2-C-methyl-D-erythritol 2-phosphate + ADP + H(+)</text>
        <dbReference type="Rhea" id="RHEA:18437"/>
        <dbReference type="ChEBI" id="CHEBI:15378"/>
        <dbReference type="ChEBI" id="CHEBI:30616"/>
        <dbReference type="ChEBI" id="CHEBI:57823"/>
        <dbReference type="ChEBI" id="CHEBI:57919"/>
        <dbReference type="ChEBI" id="CHEBI:456216"/>
        <dbReference type="EC" id="2.7.1.148"/>
    </reaction>
</comment>
<evidence type="ECO:0000256" key="1">
    <source>
        <dbReference type="ARBA" id="ARBA00009684"/>
    </source>
</evidence>
<evidence type="ECO:0000256" key="6">
    <source>
        <dbReference type="ARBA" id="ARBA00022777"/>
    </source>
</evidence>
<dbReference type="Pfam" id="PF08544">
    <property type="entry name" value="GHMP_kinases_C"/>
    <property type="match status" value="1"/>
</dbReference>
<dbReference type="InterPro" id="IPR013750">
    <property type="entry name" value="GHMP_kinase_C_dom"/>
</dbReference>
<dbReference type="Gene3D" id="3.30.70.890">
    <property type="entry name" value="GHMP kinase, C-terminal domain"/>
    <property type="match status" value="1"/>
</dbReference>
<evidence type="ECO:0000256" key="7">
    <source>
        <dbReference type="ARBA" id="ARBA00022840"/>
    </source>
</evidence>
<dbReference type="GO" id="GO:0016114">
    <property type="term" value="P:terpenoid biosynthetic process"/>
    <property type="evidence" value="ECO:0007669"/>
    <property type="project" value="UniProtKB-UniRule"/>
</dbReference>
<keyword evidence="5 9" id="KW-0547">Nucleotide-binding</keyword>
<evidence type="ECO:0000313" key="13">
    <source>
        <dbReference type="Proteomes" id="UP000188145"/>
    </source>
</evidence>
<dbReference type="InterPro" id="IPR020568">
    <property type="entry name" value="Ribosomal_Su5_D2-typ_SF"/>
</dbReference>
<dbReference type="NCBIfam" id="TIGR00154">
    <property type="entry name" value="ispE"/>
    <property type="match status" value="1"/>
</dbReference>
<keyword evidence="13" id="KW-1185">Reference proteome</keyword>
<evidence type="ECO:0000256" key="8">
    <source>
        <dbReference type="ARBA" id="ARBA00032554"/>
    </source>
</evidence>
<dbReference type="KEGG" id="tes:BW730_11325"/>
<dbReference type="EC" id="2.7.1.148" evidence="2 9"/>
<comment type="similarity">
    <text evidence="1 9">Belongs to the GHMP kinase family. IspE subfamily.</text>
</comment>